<proteinExistence type="predicted"/>
<dbReference type="EMBL" id="BNBI01000006">
    <property type="protein sequence ID" value="GHF04634.1"/>
    <property type="molecule type" value="Genomic_DNA"/>
</dbReference>
<reference evidence="1" key="1">
    <citation type="journal article" date="2014" name="Int. J. Syst. Evol. Microbiol.">
        <title>Complete genome sequence of Corynebacterium casei LMG S-19264T (=DSM 44701T), isolated from a smear-ripened cheese.</title>
        <authorList>
            <consortium name="US DOE Joint Genome Institute (JGI-PGF)"/>
            <person name="Walter F."/>
            <person name="Albersmeier A."/>
            <person name="Kalinowski J."/>
            <person name="Ruckert C."/>
        </authorList>
    </citation>
    <scope>NUCLEOTIDE SEQUENCE</scope>
    <source>
        <strain evidence="1">JCM 4477</strain>
    </source>
</reference>
<protein>
    <submittedName>
        <fullName evidence="1">Uncharacterized protein</fullName>
    </submittedName>
</protein>
<evidence type="ECO:0000313" key="2">
    <source>
        <dbReference type="Proteomes" id="UP000630718"/>
    </source>
</evidence>
<keyword evidence="2" id="KW-1185">Reference proteome</keyword>
<accession>A0A919AGK6</accession>
<dbReference type="Proteomes" id="UP000630718">
    <property type="component" value="Unassembled WGS sequence"/>
</dbReference>
<comment type="caution">
    <text evidence="1">The sequence shown here is derived from an EMBL/GenBank/DDBJ whole genome shotgun (WGS) entry which is preliminary data.</text>
</comment>
<sequence length="132" mass="13304">MPLLAYTVSVAQEPETTTLLSSLLTSGAGTWNSTLAAGSAGTFSSPSADVPPLASPPGVVPVPVPPVEPAVSSLPPSSPEDRAYQTPPPMIRAIATTAETMIATWALIFRPPPPPPPGCGPDGACMGTVGCW</sequence>
<reference evidence="1" key="2">
    <citation type="submission" date="2020-09" db="EMBL/GenBank/DDBJ databases">
        <authorList>
            <person name="Sun Q."/>
            <person name="Ohkuma M."/>
        </authorList>
    </citation>
    <scope>NUCLEOTIDE SEQUENCE</scope>
    <source>
        <strain evidence="1">JCM 4477</strain>
    </source>
</reference>
<name>A0A919AGK6_9ACTN</name>
<evidence type="ECO:0000313" key="1">
    <source>
        <dbReference type="EMBL" id="GHF04634.1"/>
    </source>
</evidence>
<dbReference type="AlphaFoldDB" id="A0A919AGK6"/>
<gene>
    <name evidence="1" type="ORF">GCM10018772_32340</name>
</gene>
<organism evidence="1 2">
    <name type="scientific">Streptomyces fumanus</name>
    <dbReference type="NCBI Taxonomy" id="67302"/>
    <lineage>
        <taxon>Bacteria</taxon>
        <taxon>Bacillati</taxon>
        <taxon>Actinomycetota</taxon>
        <taxon>Actinomycetes</taxon>
        <taxon>Kitasatosporales</taxon>
        <taxon>Streptomycetaceae</taxon>
        <taxon>Streptomyces</taxon>
    </lineage>
</organism>